<dbReference type="AlphaFoldDB" id="H3BHV3"/>
<evidence type="ECO:0000313" key="2">
    <source>
        <dbReference type="Ensembl" id="ENSLACP00000021474.1"/>
    </source>
</evidence>
<keyword evidence="1" id="KW-0812">Transmembrane</keyword>
<feature type="transmembrane region" description="Helical" evidence="1">
    <location>
        <begin position="6"/>
        <end position="26"/>
    </location>
</feature>
<dbReference type="STRING" id="7897.ENSLACP00000021474"/>
<name>H3BHV3_LATCH</name>
<dbReference type="eggNOG" id="ENOG502QT6K">
    <property type="taxonomic scope" value="Eukaryota"/>
</dbReference>
<reference evidence="2" key="2">
    <citation type="submission" date="2025-08" db="UniProtKB">
        <authorList>
            <consortium name="Ensembl"/>
        </authorList>
    </citation>
    <scope>IDENTIFICATION</scope>
</reference>
<dbReference type="PANTHER" id="PTHR47236">
    <property type="entry name" value="GENE, 32742-RELATED-RELATED"/>
    <property type="match status" value="1"/>
</dbReference>
<evidence type="ECO:0000313" key="3">
    <source>
        <dbReference type="Proteomes" id="UP000008672"/>
    </source>
</evidence>
<keyword evidence="3" id="KW-1185">Reference proteome</keyword>
<dbReference type="EMBL" id="AFYH01007310">
    <property type="status" value="NOT_ANNOTATED_CDS"/>
    <property type="molecule type" value="Genomic_DNA"/>
</dbReference>
<dbReference type="InParanoid" id="H3BHV3"/>
<evidence type="ECO:0000256" key="1">
    <source>
        <dbReference type="SAM" id="Phobius"/>
    </source>
</evidence>
<accession>H3BHV3</accession>
<keyword evidence="1" id="KW-1133">Transmembrane helix</keyword>
<organism evidence="2 3">
    <name type="scientific">Latimeria chalumnae</name>
    <name type="common">Coelacanth</name>
    <dbReference type="NCBI Taxonomy" id="7897"/>
    <lineage>
        <taxon>Eukaryota</taxon>
        <taxon>Metazoa</taxon>
        <taxon>Chordata</taxon>
        <taxon>Craniata</taxon>
        <taxon>Vertebrata</taxon>
        <taxon>Euteleostomi</taxon>
        <taxon>Coelacanthiformes</taxon>
        <taxon>Coelacanthidae</taxon>
        <taxon>Latimeria</taxon>
    </lineage>
</organism>
<dbReference type="Proteomes" id="UP000008672">
    <property type="component" value="Unassembled WGS sequence"/>
</dbReference>
<keyword evidence="1" id="KW-0472">Membrane</keyword>
<reference evidence="2" key="3">
    <citation type="submission" date="2025-09" db="UniProtKB">
        <authorList>
            <consortium name="Ensembl"/>
        </authorList>
    </citation>
    <scope>IDENTIFICATION</scope>
</reference>
<dbReference type="Ensembl" id="ENSLACT00000021615.1">
    <property type="protein sequence ID" value="ENSLACP00000021474.1"/>
    <property type="gene ID" value="ENSLACG00000018871.1"/>
</dbReference>
<dbReference type="PANTHER" id="PTHR47236:SF5">
    <property type="entry name" value="GENE, 32742-RELATED"/>
    <property type="match status" value="1"/>
</dbReference>
<dbReference type="OMA" id="AFQCTIR"/>
<protein>
    <submittedName>
        <fullName evidence="2">Uncharacterized protein</fullName>
    </submittedName>
</protein>
<dbReference type="HOGENOM" id="CLU_1010257_0_0_1"/>
<sequence length="269" mass="30978">FVQRYNAWMILMCVSASVYYGTFFKLKRHGNCLFLQICVTSHHYRGYDKVLGLCLCTVEDVDTVCNQGCRRKQQFLFQFSCKGIPIVSLFFGDGSRYIYVLQKELIQKYNVAFQCTIRPMYSTKPLYLVETNGQGFWGIYNPDQELFQNLFMKNVNPFLNINASVRSTGKPPQSLLTGTVFSGILNPIACINIGDIIVFFVSNEHYPVYDIDNLYNTNNLFDWGGFRALAEELSLTSSIPCFLFFQFSQPGVYVLRLSSNRHKRMVRTS</sequence>
<reference evidence="3" key="1">
    <citation type="submission" date="2011-08" db="EMBL/GenBank/DDBJ databases">
        <title>The draft genome of Latimeria chalumnae.</title>
        <authorList>
            <person name="Di Palma F."/>
            <person name="Alfoldi J."/>
            <person name="Johnson J."/>
            <person name="Berlin A."/>
            <person name="Gnerre S."/>
            <person name="Jaffe D."/>
            <person name="MacCallum I."/>
            <person name="Young S."/>
            <person name="Walker B.J."/>
            <person name="Lander E."/>
            <person name="Lindblad-Toh K."/>
        </authorList>
    </citation>
    <scope>NUCLEOTIDE SEQUENCE [LARGE SCALE GENOMIC DNA]</scope>
    <source>
        <strain evidence="3">Wild caught</strain>
    </source>
</reference>
<proteinExistence type="predicted"/>